<accession>A0AAP0DCH6</accession>
<sequence>MSVKPEDGIIFTSLEEAEAFYYEYAKQSGFTVRKGSQYELGGIVKGKHFLCSKEGNKPFKKYDSSSVSGKSKKKVKPRISGKDMHFLRSNKHLTRVQESQINELSFVNIGPVKAFNVMRTKYGGFEKVGATVVKCKNFKRDLNCYTGEYDSEIVVRRMLNKKDFLPDYSFEYTVEDEGKLTGMFWADENARPTIKHLERLFLLMQPSTQTSMVQDGFVPFTGIDNHFHNVSFGTGLLSSETKESYKWILEMFLKSFGCQPKVVVTDQDSAMKITVENVFDQCRHRLCMWHIMKKVADKVGPALCNDDEFKKAMCSIVWTDSIDPEFFDAEWLKIMNDYDLASNKWLYEMFEMRGMWIPAYFRDEWMSSLMRMTSRSESENHFFLSTKNCFGMNIVTGDNTTKVFVKDHAAIGPGLLEVDFTRIDGDITCTYSCKRFERYGLLCSHVFYVLTMFELLEIPQKYIMKRWTKEAAPNKGKKAMPLSSDSNFANAHEVDKVLRDIMSSYEYIINRLSPDLEALCSIREQMKEMAKKVDEDNRPVVPKYRGDRFADILRANQPVGGSIKLPSGIKNIGCGSHKRFKSKKEQASSHAGKRSRKCLVRGLHGHDRRTCKGKKVGSDDEDGEQYM</sequence>
<dbReference type="EMBL" id="JBCNJP010000012">
    <property type="protein sequence ID" value="KAK9070415.1"/>
    <property type="molecule type" value="Genomic_DNA"/>
</dbReference>
<keyword evidence="8" id="KW-1185">Reference proteome</keyword>
<organism evidence="7 8">
    <name type="scientific">Deinandra increscens subsp. villosa</name>
    <dbReference type="NCBI Taxonomy" id="3103831"/>
    <lineage>
        <taxon>Eukaryota</taxon>
        <taxon>Viridiplantae</taxon>
        <taxon>Streptophyta</taxon>
        <taxon>Embryophyta</taxon>
        <taxon>Tracheophyta</taxon>
        <taxon>Spermatophyta</taxon>
        <taxon>Magnoliopsida</taxon>
        <taxon>eudicotyledons</taxon>
        <taxon>Gunneridae</taxon>
        <taxon>Pentapetalae</taxon>
        <taxon>asterids</taxon>
        <taxon>campanulids</taxon>
        <taxon>Asterales</taxon>
        <taxon>Asteraceae</taxon>
        <taxon>Asteroideae</taxon>
        <taxon>Heliantheae alliance</taxon>
        <taxon>Madieae</taxon>
        <taxon>Madiinae</taxon>
        <taxon>Deinandra</taxon>
    </lineage>
</organism>
<keyword evidence="3" id="KW-0862">Zinc</keyword>
<feature type="region of interest" description="Disordered" evidence="5">
    <location>
        <begin position="577"/>
        <end position="627"/>
    </location>
</feature>
<dbReference type="AlphaFoldDB" id="A0AAP0DCH6"/>
<evidence type="ECO:0000256" key="4">
    <source>
        <dbReference type="PROSITE-ProRule" id="PRU00325"/>
    </source>
</evidence>
<dbReference type="InterPro" id="IPR018289">
    <property type="entry name" value="MULE_transposase_dom"/>
</dbReference>
<dbReference type="SMART" id="SM00575">
    <property type="entry name" value="ZnF_PMZ"/>
    <property type="match status" value="1"/>
</dbReference>
<dbReference type="InterPro" id="IPR006564">
    <property type="entry name" value="Znf_PMZ"/>
</dbReference>
<dbReference type="Pfam" id="PF10551">
    <property type="entry name" value="MULE"/>
    <property type="match status" value="1"/>
</dbReference>
<comment type="caution">
    <text evidence="7">The sequence shown here is derived from an EMBL/GenBank/DDBJ whole genome shotgun (WGS) entry which is preliminary data.</text>
</comment>
<dbReference type="PROSITE" id="PS50966">
    <property type="entry name" value="ZF_SWIM"/>
    <property type="match status" value="1"/>
</dbReference>
<evidence type="ECO:0000256" key="2">
    <source>
        <dbReference type="ARBA" id="ARBA00022771"/>
    </source>
</evidence>
<dbReference type="PANTHER" id="PTHR47718">
    <property type="entry name" value="OS01G0519700 PROTEIN"/>
    <property type="match status" value="1"/>
</dbReference>
<evidence type="ECO:0000256" key="1">
    <source>
        <dbReference type="ARBA" id="ARBA00022723"/>
    </source>
</evidence>
<evidence type="ECO:0000256" key="5">
    <source>
        <dbReference type="SAM" id="MobiDB-lite"/>
    </source>
</evidence>
<keyword evidence="1" id="KW-0479">Metal-binding</keyword>
<evidence type="ECO:0000313" key="8">
    <source>
        <dbReference type="Proteomes" id="UP001408789"/>
    </source>
</evidence>
<dbReference type="GO" id="GO:0008270">
    <property type="term" value="F:zinc ion binding"/>
    <property type="evidence" value="ECO:0007669"/>
    <property type="project" value="UniProtKB-KW"/>
</dbReference>
<dbReference type="InterPro" id="IPR007527">
    <property type="entry name" value="Znf_SWIM"/>
</dbReference>
<proteinExistence type="predicted"/>
<keyword evidence="2 4" id="KW-0863">Zinc-finger</keyword>
<dbReference type="PANTHER" id="PTHR47718:SF17">
    <property type="entry name" value="PROTEIN FAR1-RELATED SEQUENCE 5-LIKE"/>
    <property type="match status" value="1"/>
</dbReference>
<name>A0AAP0DCH6_9ASTR</name>
<gene>
    <name evidence="7" type="ORF">SSX86_010817</name>
</gene>
<reference evidence="7 8" key="1">
    <citation type="submission" date="2024-04" db="EMBL/GenBank/DDBJ databases">
        <title>The reference genome of an endangered Asteraceae, Deinandra increscens subsp. villosa, native to the Central Coast of California.</title>
        <authorList>
            <person name="Guilliams M."/>
            <person name="Hasenstab-Lehman K."/>
            <person name="Meyer R."/>
            <person name="Mcevoy S."/>
        </authorList>
    </citation>
    <scope>NUCLEOTIDE SEQUENCE [LARGE SCALE GENOMIC DNA]</scope>
    <source>
        <tissue evidence="7">Leaf</tissue>
    </source>
</reference>
<protein>
    <recommendedName>
        <fullName evidence="6">SWIM-type domain-containing protein</fullName>
    </recommendedName>
</protein>
<evidence type="ECO:0000313" key="7">
    <source>
        <dbReference type="EMBL" id="KAK9070415.1"/>
    </source>
</evidence>
<feature type="domain" description="SWIM-type" evidence="6">
    <location>
        <begin position="416"/>
        <end position="454"/>
    </location>
</feature>
<evidence type="ECO:0000259" key="6">
    <source>
        <dbReference type="PROSITE" id="PS50966"/>
    </source>
</evidence>
<dbReference type="Proteomes" id="UP001408789">
    <property type="component" value="Unassembled WGS sequence"/>
</dbReference>
<evidence type="ECO:0000256" key="3">
    <source>
        <dbReference type="ARBA" id="ARBA00022833"/>
    </source>
</evidence>